<dbReference type="Gene3D" id="1.20.1280.50">
    <property type="match status" value="1"/>
</dbReference>
<gene>
    <name evidence="1" type="ORF">ARMSODRAFT_1090179</name>
</gene>
<name>A0A2H3APL4_9AGAR</name>
<dbReference type="STRING" id="1076256.A0A2H3APL4"/>
<evidence type="ECO:0000313" key="1">
    <source>
        <dbReference type="EMBL" id="PBK60749.1"/>
    </source>
</evidence>
<evidence type="ECO:0000313" key="2">
    <source>
        <dbReference type="Proteomes" id="UP000218334"/>
    </source>
</evidence>
<dbReference type="Proteomes" id="UP000218334">
    <property type="component" value="Unassembled WGS sequence"/>
</dbReference>
<dbReference type="EMBL" id="KZ293483">
    <property type="protein sequence ID" value="PBK60749.1"/>
    <property type="molecule type" value="Genomic_DNA"/>
</dbReference>
<proteinExistence type="predicted"/>
<accession>A0A2H3APL4</accession>
<reference evidence="2" key="1">
    <citation type="journal article" date="2017" name="Nat. Ecol. Evol.">
        <title>Genome expansion and lineage-specific genetic innovations in the forest pathogenic fungi Armillaria.</title>
        <authorList>
            <person name="Sipos G."/>
            <person name="Prasanna A.N."/>
            <person name="Walter M.C."/>
            <person name="O'Connor E."/>
            <person name="Balint B."/>
            <person name="Krizsan K."/>
            <person name="Kiss B."/>
            <person name="Hess J."/>
            <person name="Varga T."/>
            <person name="Slot J."/>
            <person name="Riley R."/>
            <person name="Boka B."/>
            <person name="Rigling D."/>
            <person name="Barry K."/>
            <person name="Lee J."/>
            <person name="Mihaltcheva S."/>
            <person name="LaButti K."/>
            <person name="Lipzen A."/>
            <person name="Waldron R."/>
            <person name="Moloney N.M."/>
            <person name="Sperisen C."/>
            <person name="Kredics L."/>
            <person name="Vagvoelgyi C."/>
            <person name="Patrignani A."/>
            <person name="Fitzpatrick D."/>
            <person name="Nagy I."/>
            <person name="Doyle S."/>
            <person name="Anderson J.B."/>
            <person name="Grigoriev I.V."/>
            <person name="Gueldener U."/>
            <person name="Muensterkoetter M."/>
            <person name="Nagy L.G."/>
        </authorList>
    </citation>
    <scope>NUCLEOTIDE SEQUENCE [LARGE SCALE GENOMIC DNA]</scope>
    <source>
        <strain evidence="2">28-4</strain>
    </source>
</reference>
<organism evidence="1 2">
    <name type="scientific">Armillaria solidipes</name>
    <dbReference type="NCBI Taxonomy" id="1076256"/>
    <lineage>
        <taxon>Eukaryota</taxon>
        <taxon>Fungi</taxon>
        <taxon>Dikarya</taxon>
        <taxon>Basidiomycota</taxon>
        <taxon>Agaricomycotina</taxon>
        <taxon>Agaricomycetes</taxon>
        <taxon>Agaricomycetidae</taxon>
        <taxon>Agaricales</taxon>
        <taxon>Marasmiineae</taxon>
        <taxon>Physalacriaceae</taxon>
        <taxon>Armillaria</taxon>
    </lineage>
</organism>
<dbReference type="AlphaFoldDB" id="A0A2H3APL4"/>
<sequence length="580" mass="65166">MACPVWNANKNMDYYSGACQTFGYSLPSSLESFIFSNASPSDEDCTLIKGSLSSLSTKSAYLHDIIADQDEAITKLSLNIDNYEDFREEMLSEQVWVHDLIERHRRALSSPIRKLPIDIMREIFILVSSNVADIKDFAWTATHTCSEWRAIAMQTPTLWSKIHAATDTRAYTRPCSLIEMPEIQELLSISKGASNKECVRRALELSRHVPLAVSFVQPDNFWKDQGLSDADVEMLDMLLDHAPRWKIAYLDAQHGGPLFNDRLHRLRGRVPMLERISIEASFDTSGSPHLQDILALAPRLSTAAIHDYLGQLVFPWKQVRRLILHGLHEMSYFLRVLRSVKKVEHLTICPKGGPIGLPSDTTDGGSSIVLSTIHTLDLLSDMNPLFLPPGIRIILPVLKNLHVGRMDLDSWRFTVSLTFMDTVGGLLRNSGCVLTHATFLPIVEFGPAFQEVIVLCSNLTYLNVGFIPPRENIDRVFSFMNQLNVLPALQTLKITFRDCNLSDDGLCIGQRLVETALVRRDSLRVFETSVHAGEYQNPPPTSIISAMGKALLKRFKAEGMSITVRVTADGTRWKQSLEFT</sequence>
<keyword evidence="2" id="KW-1185">Reference proteome</keyword>
<protein>
    <submittedName>
        <fullName evidence="1">Uncharacterized protein</fullName>
    </submittedName>
</protein>